<dbReference type="OrthoDB" id="9809164at2"/>
<organism evidence="12 13">
    <name type="scientific">Marinomonas balearica</name>
    <dbReference type="NCBI Taxonomy" id="491947"/>
    <lineage>
        <taxon>Bacteria</taxon>
        <taxon>Pseudomonadati</taxon>
        <taxon>Pseudomonadota</taxon>
        <taxon>Gammaproteobacteria</taxon>
        <taxon>Oceanospirillales</taxon>
        <taxon>Oceanospirillaceae</taxon>
        <taxon>Marinomonas</taxon>
    </lineage>
</organism>
<dbReference type="InterPro" id="IPR039001">
    <property type="entry name" value="Pal"/>
</dbReference>
<dbReference type="PRINTS" id="PR01021">
    <property type="entry name" value="OMPADOMAIN"/>
</dbReference>
<dbReference type="Pfam" id="PF00691">
    <property type="entry name" value="OmpA"/>
    <property type="match status" value="1"/>
</dbReference>
<keyword evidence="6 8" id="KW-0449">Lipoprotein</keyword>
<evidence type="ECO:0000259" key="11">
    <source>
        <dbReference type="PROSITE" id="PS51123"/>
    </source>
</evidence>
<sequence length="201" mass="21123">MSVNKLGKFAVIGLSAAWIAGCSTNATETDSSATVAEGSATTAAEEQSGDAASKEGQTGDSFAAGENGSITSVVVDDAAADSAVDQAVDLLAGVETVFYFDFDKSIVRPEAREALAKHAAFLVANPDARVVLEGHADERGTREYNMALGERRAKAVARYLTIQGVAASQIESTSFGEEVPVAFGHDDASWQLNRRVEVRYE</sequence>
<proteinExistence type="inferred from homology"/>
<keyword evidence="13" id="KW-1185">Reference proteome</keyword>
<dbReference type="Proteomes" id="UP000294656">
    <property type="component" value="Unassembled WGS sequence"/>
</dbReference>
<dbReference type="HAMAP" id="MF_02204">
    <property type="entry name" value="Pal"/>
    <property type="match status" value="1"/>
</dbReference>
<evidence type="ECO:0000256" key="9">
    <source>
        <dbReference type="SAM" id="MobiDB-lite"/>
    </source>
</evidence>
<dbReference type="EMBL" id="SNXC01000013">
    <property type="protein sequence ID" value="TDO96909.1"/>
    <property type="molecule type" value="Genomic_DNA"/>
</dbReference>
<dbReference type="NCBIfam" id="TIGR02802">
    <property type="entry name" value="Pal_lipo"/>
    <property type="match status" value="1"/>
</dbReference>
<accession>A0A4R6M9P3</accession>
<feature type="region of interest" description="Disordered" evidence="9">
    <location>
        <begin position="33"/>
        <end position="65"/>
    </location>
</feature>
<evidence type="ECO:0000256" key="5">
    <source>
        <dbReference type="ARBA" id="ARBA00023237"/>
    </source>
</evidence>
<comment type="function">
    <text evidence="8">Part of the Tol-Pal system, which plays a role in outer membrane invagination during cell division and is important for maintaining outer membrane integrity.</text>
</comment>
<feature type="signal peptide" evidence="10">
    <location>
        <begin position="1"/>
        <end position="20"/>
    </location>
</feature>
<feature type="chain" id="PRO_5020861919" description="Peptidoglycan-associated lipoprotein" evidence="10">
    <location>
        <begin position="21"/>
        <end position="201"/>
    </location>
</feature>
<dbReference type="InterPro" id="IPR050330">
    <property type="entry name" value="Bact_OuterMem_StrucFunc"/>
</dbReference>
<evidence type="ECO:0000256" key="1">
    <source>
        <dbReference type="ARBA" id="ARBA00022618"/>
    </source>
</evidence>
<dbReference type="RefSeq" id="WP_133504402.1">
    <property type="nucleotide sequence ID" value="NZ_SNXC01000013.1"/>
</dbReference>
<protein>
    <recommendedName>
        <fullName evidence="8">Peptidoglycan-associated lipoprotein</fullName>
        <shortName evidence="8">PAL</shortName>
    </recommendedName>
</protein>
<gene>
    <name evidence="8" type="primary">pal</name>
    <name evidence="12" type="ORF">DFP79_2680</name>
</gene>
<keyword evidence="4 8" id="KW-0564">Palmitate</keyword>
<feature type="domain" description="OmpA-like" evidence="11">
    <location>
        <begin position="87"/>
        <end position="201"/>
    </location>
</feature>
<keyword evidence="5 8" id="KW-0998">Cell outer membrane</keyword>
<dbReference type="GO" id="GO:0051301">
    <property type="term" value="P:cell division"/>
    <property type="evidence" value="ECO:0007669"/>
    <property type="project" value="UniProtKB-UniRule"/>
</dbReference>
<dbReference type="Gene3D" id="3.30.1330.60">
    <property type="entry name" value="OmpA-like domain"/>
    <property type="match status" value="1"/>
</dbReference>
<name>A0A4R6M9P3_9GAMM</name>
<dbReference type="InterPro" id="IPR014169">
    <property type="entry name" value="Pal_lipo_C"/>
</dbReference>
<dbReference type="InterPro" id="IPR036737">
    <property type="entry name" value="OmpA-like_sf"/>
</dbReference>
<evidence type="ECO:0000256" key="2">
    <source>
        <dbReference type="ARBA" id="ARBA00022729"/>
    </source>
</evidence>
<evidence type="ECO:0000256" key="8">
    <source>
        <dbReference type="HAMAP-Rule" id="MF_02204"/>
    </source>
</evidence>
<dbReference type="PROSITE" id="PS51123">
    <property type="entry name" value="OMPA_2"/>
    <property type="match status" value="1"/>
</dbReference>
<feature type="compositionally biased region" description="Polar residues" evidence="9">
    <location>
        <begin position="33"/>
        <end position="45"/>
    </location>
</feature>
<dbReference type="InterPro" id="IPR006664">
    <property type="entry name" value="OMP_bac"/>
</dbReference>
<dbReference type="SUPFAM" id="SSF103088">
    <property type="entry name" value="OmpA-like"/>
    <property type="match status" value="1"/>
</dbReference>
<keyword evidence="1 8" id="KW-0132">Cell division</keyword>
<comment type="caution">
    <text evidence="12">The sequence shown here is derived from an EMBL/GenBank/DDBJ whole genome shotgun (WGS) entry which is preliminary data.</text>
</comment>
<evidence type="ECO:0000313" key="13">
    <source>
        <dbReference type="Proteomes" id="UP000294656"/>
    </source>
</evidence>
<dbReference type="AlphaFoldDB" id="A0A4R6M9P3"/>
<dbReference type="InterPro" id="IPR006665">
    <property type="entry name" value="OmpA-like"/>
</dbReference>
<evidence type="ECO:0000313" key="12">
    <source>
        <dbReference type="EMBL" id="TDO96909.1"/>
    </source>
</evidence>
<evidence type="ECO:0000256" key="6">
    <source>
        <dbReference type="ARBA" id="ARBA00023288"/>
    </source>
</evidence>
<keyword evidence="2 8" id="KW-0732">Signal</keyword>
<comment type="subunit">
    <text evidence="8">The Tol-Pal system is composed of five core proteins: the inner membrane proteins TolA, TolQ and TolR, the periplasmic protein TolB and the outer membrane protein Pal. They form a network linking the inner and outer membranes and the peptidoglycan layer.</text>
</comment>
<evidence type="ECO:0000256" key="4">
    <source>
        <dbReference type="ARBA" id="ARBA00023139"/>
    </source>
</evidence>
<evidence type="ECO:0000256" key="7">
    <source>
        <dbReference type="ARBA" id="ARBA00023306"/>
    </source>
</evidence>
<dbReference type="PROSITE" id="PS01068">
    <property type="entry name" value="OMPA_1"/>
    <property type="match status" value="1"/>
</dbReference>
<evidence type="ECO:0000256" key="10">
    <source>
        <dbReference type="SAM" id="SignalP"/>
    </source>
</evidence>
<comment type="similarity">
    <text evidence="8">Belongs to the Pal lipoprotein family.</text>
</comment>
<comment type="subcellular location">
    <subcellularLocation>
        <location evidence="8">Cell outer membrane</location>
        <topology evidence="8">Lipid-anchor</topology>
    </subcellularLocation>
</comment>
<dbReference type="PANTHER" id="PTHR30329">
    <property type="entry name" value="STATOR ELEMENT OF FLAGELLAR MOTOR COMPLEX"/>
    <property type="match status" value="1"/>
</dbReference>
<dbReference type="CDD" id="cd07185">
    <property type="entry name" value="OmpA_C-like"/>
    <property type="match status" value="1"/>
</dbReference>
<reference evidence="12 13" key="1">
    <citation type="submission" date="2019-03" db="EMBL/GenBank/DDBJ databases">
        <title>Genomic Encyclopedia of Type Strains, Phase III (KMG-III): the genomes of soil and plant-associated and newly described type strains.</title>
        <authorList>
            <person name="Whitman W."/>
        </authorList>
    </citation>
    <scope>NUCLEOTIDE SEQUENCE [LARGE SCALE GENOMIC DNA]</scope>
    <source>
        <strain evidence="12 13">CECT 7378</strain>
    </source>
</reference>
<dbReference type="InterPro" id="IPR006690">
    <property type="entry name" value="OMPA-like_CS"/>
</dbReference>
<dbReference type="GO" id="GO:0009279">
    <property type="term" value="C:cell outer membrane"/>
    <property type="evidence" value="ECO:0007669"/>
    <property type="project" value="UniProtKB-SubCell"/>
</dbReference>
<keyword evidence="7 8" id="KW-0131">Cell cycle</keyword>
<evidence type="ECO:0000256" key="3">
    <source>
        <dbReference type="ARBA" id="ARBA00023136"/>
    </source>
</evidence>
<dbReference type="PROSITE" id="PS51257">
    <property type="entry name" value="PROKAR_LIPOPROTEIN"/>
    <property type="match status" value="1"/>
</dbReference>
<keyword evidence="3 8" id="KW-0472">Membrane</keyword>
<dbReference type="PANTHER" id="PTHR30329:SF21">
    <property type="entry name" value="LIPOPROTEIN YIAD-RELATED"/>
    <property type="match status" value="1"/>
</dbReference>